<protein>
    <submittedName>
        <fullName evidence="2">Uncharacterized protein</fullName>
    </submittedName>
</protein>
<organism evidence="2 3">
    <name type="scientific">Trichomonas vaginalis (strain ATCC PRA-98 / G3)</name>
    <dbReference type="NCBI Taxonomy" id="412133"/>
    <lineage>
        <taxon>Eukaryota</taxon>
        <taxon>Metamonada</taxon>
        <taxon>Parabasalia</taxon>
        <taxon>Trichomonadida</taxon>
        <taxon>Trichomonadidae</taxon>
        <taxon>Trichomonas</taxon>
    </lineage>
</organism>
<dbReference type="VEuPathDB" id="TrichDB:TVAGG3_0403180"/>
<evidence type="ECO:0000313" key="2">
    <source>
        <dbReference type="EMBL" id="EAX94528.1"/>
    </source>
</evidence>
<dbReference type="RefSeq" id="XP_001307458.1">
    <property type="nucleotide sequence ID" value="XM_001307457.1"/>
</dbReference>
<keyword evidence="3" id="KW-1185">Reference proteome</keyword>
<dbReference type="AlphaFoldDB" id="A2FKN0"/>
<name>A2FKN0_TRIV3</name>
<feature type="region of interest" description="Disordered" evidence="1">
    <location>
        <begin position="59"/>
        <end position="80"/>
    </location>
</feature>
<dbReference type="VEuPathDB" id="TrichDB:TVAG_429700"/>
<reference evidence="2" key="2">
    <citation type="journal article" date="2007" name="Science">
        <title>Draft genome sequence of the sexually transmitted pathogen Trichomonas vaginalis.</title>
        <authorList>
            <person name="Carlton J.M."/>
            <person name="Hirt R.P."/>
            <person name="Silva J.C."/>
            <person name="Delcher A.L."/>
            <person name="Schatz M."/>
            <person name="Zhao Q."/>
            <person name="Wortman J.R."/>
            <person name="Bidwell S.L."/>
            <person name="Alsmark U.C.M."/>
            <person name="Besteiro S."/>
            <person name="Sicheritz-Ponten T."/>
            <person name="Noel C.J."/>
            <person name="Dacks J.B."/>
            <person name="Foster P.G."/>
            <person name="Simillion C."/>
            <person name="Van de Peer Y."/>
            <person name="Miranda-Saavedra D."/>
            <person name="Barton G.J."/>
            <person name="Westrop G.D."/>
            <person name="Mueller S."/>
            <person name="Dessi D."/>
            <person name="Fiori P.L."/>
            <person name="Ren Q."/>
            <person name="Paulsen I."/>
            <person name="Zhang H."/>
            <person name="Bastida-Corcuera F.D."/>
            <person name="Simoes-Barbosa A."/>
            <person name="Brown M.T."/>
            <person name="Hayes R.D."/>
            <person name="Mukherjee M."/>
            <person name="Okumura C.Y."/>
            <person name="Schneider R."/>
            <person name="Smith A.J."/>
            <person name="Vanacova S."/>
            <person name="Villalvazo M."/>
            <person name="Haas B.J."/>
            <person name="Pertea M."/>
            <person name="Feldblyum T.V."/>
            <person name="Utterback T.R."/>
            <person name="Shu C.L."/>
            <person name="Osoegawa K."/>
            <person name="de Jong P.J."/>
            <person name="Hrdy I."/>
            <person name="Horvathova L."/>
            <person name="Zubacova Z."/>
            <person name="Dolezal P."/>
            <person name="Malik S.B."/>
            <person name="Logsdon J.M. Jr."/>
            <person name="Henze K."/>
            <person name="Gupta A."/>
            <person name="Wang C.C."/>
            <person name="Dunne R.L."/>
            <person name="Upcroft J.A."/>
            <person name="Upcroft P."/>
            <person name="White O."/>
            <person name="Salzberg S.L."/>
            <person name="Tang P."/>
            <person name="Chiu C.-H."/>
            <person name="Lee Y.-S."/>
            <person name="Embley T.M."/>
            <person name="Coombs G.H."/>
            <person name="Mottram J.C."/>
            <person name="Tachezy J."/>
            <person name="Fraser-Liggett C.M."/>
            <person name="Johnson P.J."/>
        </authorList>
    </citation>
    <scope>NUCLEOTIDE SEQUENCE [LARGE SCALE GENOMIC DNA]</scope>
    <source>
        <strain evidence="2">G3</strain>
    </source>
</reference>
<gene>
    <name evidence="2" type="ORF">TVAG_429700</name>
</gene>
<dbReference type="EMBL" id="DS113852">
    <property type="protein sequence ID" value="EAX94528.1"/>
    <property type="molecule type" value="Genomic_DNA"/>
</dbReference>
<dbReference type="InParanoid" id="A2FKN0"/>
<accession>A2FKN0</accession>
<dbReference type="Proteomes" id="UP000001542">
    <property type="component" value="Unassembled WGS sequence"/>
</dbReference>
<dbReference type="KEGG" id="tva:4752264"/>
<evidence type="ECO:0000313" key="3">
    <source>
        <dbReference type="Proteomes" id="UP000001542"/>
    </source>
</evidence>
<reference evidence="2" key="1">
    <citation type="submission" date="2006-10" db="EMBL/GenBank/DDBJ databases">
        <authorList>
            <person name="Amadeo P."/>
            <person name="Zhao Q."/>
            <person name="Wortman J."/>
            <person name="Fraser-Liggett C."/>
            <person name="Carlton J."/>
        </authorList>
    </citation>
    <scope>NUCLEOTIDE SEQUENCE</scope>
    <source>
        <strain evidence="2">G3</strain>
    </source>
</reference>
<sequence>MSEEKPSSSLLNLLHDNAPPTTPIVKKIAAGPIVSRKFNKPSIPENYLAIANAFLLTPDMTGPSDTPLSQDDQPKSENSEVEVVQETRCICGLTHGSSVQIQCDSCMK</sequence>
<evidence type="ECO:0000256" key="1">
    <source>
        <dbReference type="SAM" id="MobiDB-lite"/>
    </source>
</evidence>
<proteinExistence type="predicted"/>